<keyword evidence="15" id="KW-1185">Reference proteome</keyword>
<evidence type="ECO:0000256" key="13">
    <source>
        <dbReference type="SAM" id="Phobius"/>
    </source>
</evidence>
<dbReference type="EMBL" id="BAAAHP010000123">
    <property type="protein sequence ID" value="GAA0945677.1"/>
    <property type="molecule type" value="Genomic_DNA"/>
</dbReference>
<feature type="transmembrane region" description="Helical" evidence="13">
    <location>
        <begin position="101"/>
        <end position="121"/>
    </location>
</feature>
<keyword evidence="11" id="KW-0407">Ion channel</keyword>
<keyword evidence="5 13" id="KW-0812">Transmembrane</keyword>
<dbReference type="PANTHER" id="PTHR31462">
    <property type="entry name" value="ENDOSOMAL/LYSOSOMAL POTASSIUM CHANNEL TMEM175"/>
    <property type="match status" value="1"/>
</dbReference>
<evidence type="ECO:0000313" key="14">
    <source>
        <dbReference type="EMBL" id="GAA0945677.1"/>
    </source>
</evidence>
<accession>A0ABN1QPS5</accession>
<feature type="transmembrane region" description="Helical" evidence="13">
    <location>
        <begin position="174"/>
        <end position="202"/>
    </location>
</feature>
<organism evidence="14 15">
    <name type="scientific">Pseudonocardia zijingensis</name>
    <dbReference type="NCBI Taxonomy" id="153376"/>
    <lineage>
        <taxon>Bacteria</taxon>
        <taxon>Bacillati</taxon>
        <taxon>Actinomycetota</taxon>
        <taxon>Actinomycetes</taxon>
        <taxon>Pseudonocardiales</taxon>
        <taxon>Pseudonocardiaceae</taxon>
        <taxon>Pseudonocardia</taxon>
    </lineage>
</organism>
<dbReference type="InterPro" id="IPR010617">
    <property type="entry name" value="TMEM175-like"/>
</dbReference>
<comment type="subcellular location">
    <subcellularLocation>
        <location evidence="1">Membrane</location>
        <topology evidence="1">Multi-pass membrane protein</topology>
    </subcellularLocation>
</comment>
<keyword evidence="10 13" id="KW-0472">Membrane</keyword>
<evidence type="ECO:0000256" key="12">
    <source>
        <dbReference type="ARBA" id="ARBA00034430"/>
    </source>
</evidence>
<evidence type="ECO:0000256" key="2">
    <source>
        <dbReference type="ARBA" id="ARBA00006920"/>
    </source>
</evidence>
<evidence type="ECO:0000256" key="6">
    <source>
        <dbReference type="ARBA" id="ARBA00022826"/>
    </source>
</evidence>
<comment type="catalytic activity">
    <reaction evidence="12">
        <text>K(+)(in) = K(+)(out)</text>
        <dbReference type="Rhea" id="RHEA:29463"/>
        <dbReference type="ChEBI" id="CHEBI:29103"/>
    </reaction>
</comment>
<reference evidence="14 15" key="1">
    <citation type="journal article" date="2019" name="Int. J. Syst. Evol. Microbiol.">
        <title>The Global Catalogue of Microorganisms (GCM) 10K type strain sequencing project: providing services to taxonomists for standard genome sequencing and annotation.</title>
        <authorList>
            <consortium name="The Broad Institute Genomics Platform"/>
            <consortium name="The Broad Institute Genome Sequencing Center for Infectious Disease"/>
            <person name="Wu L."/>
            <person name="Ma J."/>
        </authorList>
    </citation>
    <scope>NUCLEOTIDE SEQUENCE [LARGE SCALE GENOMIC DNA]</scope>
    <source>
        <strain evidence="14 15">JCM 11117</strain>
    </source>
</reference>
<evidence type="ECO:0000256" key="11">
    <source>
        <dbReference type="ARBA" id="ARBA00023303"/>
    </source>
</evidence>
<keyword evidence="9" id="KW-0406">Ion transport</keyword>
<feature type="transmembrane region" description="Helical" evidence="13">
    <location>
        <begin position="69"/>
        <end position="89"/>
    </location>
</feature>
<evidence type="ECO:0000256" key="7">
    <source>
        <dbReference type="ARBA" id="ARBA00022958"/>
    </source>
</evidence>
<gene>
    <name evidence="14" type="ORF">GCM10009559_43860</name>
</gene>
<keyword evidence="6" id="KW-0631">Potassium channel</keyword>
<comment type="caution">
    <text evidence="14">The sequence shown here is derived from an EMBL/GenBank/DDBJ whole genome shotgun (WGS) entry which is preliminary data.</text>
</comment>
<keyword evidence="7" id="KW-0630">Potassium</keyword>
<name>A0ABN1QPS5_9PSEU</name>
<evidence type="ECO:0000256" key="5">
    <source>
        <dbReference type="ARBA" id="ARBA00022692"/>
    </source>
</evidence>
<evidence type="ECO:0000256" key="9">
    <source>
        <dbReference type="ARBA" id="ARBA00023065"/>
    </source>
</evidence>
<protein>
    <submittedName>
        <fullName evidence="14">TMEM175 family protein</fullName>
    </submittedName>
</protein>
<comment type="similarity">
    <text evidence="2">Belongs to the TMEM175 family.</text>
</comment>
<keyword evidence="4" id="KW-0633">Potassium transport</keyword>
<sequence>MAFLPSRRYYPSTVSEITAHDVAAAERLTFFSDAVVAIAITLLAIELPVPSGATPEEFAASLREGWFEYLAFLISFAVIASHWGAHHRVFRYVRCADNPVVWLNLFWLLMVVITPFLTRIITEGDLSFVKFGMYALAQAMQMTTFGVMIAVIARRGWFAADTPRSLTRRGWVESLVGASGFLLSLPAFLVVEVWAFAVWALVPMIGSPLLRRAGVVGSG</sequence>
<evidence type="ECO:0000256" key="3">
    <source>
        <dbReference type="ARBA" id="ARBA00022448"/>
    </source>
</evidence>
<evidence type="ECO:0000256" key="10">
    <source>
        <dbReference type="ARBA" id="ARBA00023136"/>
    </source>
</evidence>
<dbReference type="Proteomes" id="UP001499967">
    <property type="component" value="Unassembled WGS sequence"/>
</dbReference>
<keyword evidence="3" id="KW-0813">Transport</keyword>
<dbReference type="Pfam" id="PF06736">
    <property type="entry name" value="TMEM175"/>
    <property type="match status" value="1"/>
</dbReference>
<feature type="transmembrane region" description="Helical" evidence="13">
    <location>
        <begin position="30"/>
        <end position="49"/>
    </location>
</feature>
<proteinExistence type="inferred from homology"/>
<evidence type="ECO:0000256" key="1">
    <source>
        <dbReference type="ARBA" id="ARBA00004141"/>
    </source>
</evidence>
<evidence type="ECO:0000313" key="15">
    <source>
        <dbReference type="Proteomes" id="UP001499967"/>
    </source>
</evidence>
<dbReference type="PANTHER" id="PTHR31462:SF5">
    <property type="entry name" value="ENDOSOMAL_LYSOSOMAL PROTON CHANNEL TMEM175"/>
    <property type="match status" value="1"/>
</dbReference>
<keyword evidence="8 13" id="KW-1133">Transmembrane helix</keyword>
<evidence type="ECO:0000256" key="8">
    <source>
        <dbReference type="ARBA" id="ARBA00022989"/>
    </source>
</evidence>
<evidence type="ECO:0000256" key="4">
    <source>
        <dbReference type="ARBA" id="ARBA00022538"/>
    </source>
</evidence>
<feature type="transmembrane region" description="Helical" evidence="13">
    <location>
        <begin position="133"/>
        <end position="153"/>
    </location>
</feature>